<dbReference type="GO" id="GO:0000976">
    <property type="term" value="F:transcription cis-regulatory region binding"/>
    <property type="evidence" value="ECO:0007669"/>
    <property type="project" value="TreeGrafter"/>
</dbReference>
<organism evidence="6 7">
    <name type="scientific">Clostridium tetanomorphum</name>
    <dbReference type="NCBI Taxonomy" id="1553"/>
    <lineage>
        <taxon>Bacteria</taxon>
        <taxon>Bacillati</taxon>
        <taxon>Bacillota</taxon>
        <taxon>Clostridia</taxon>
        <taxon>Eubacteriales</taxon>
        <taxon>Clostridiaceae</taxon>
        <taxon>Clostridium</taxon>
    </lineage>
</organism>
<dbReference type="EMBL" id="JAAZWO010000013">
    <property type="protein sequence ID" value="MBC2398400.1"/>
    <property type="molecule type" value="Genomic_DNA"/>
</dbReference>
<dbReference type="Pfam" id="PF00126">
    <property type="entry name" value="HTH_1"/>
    <property type="match status" value="1"/>
</dbReference>
<protein>
    <submittedName>
        <fullName evidence="6">LysR family transcriptional regulator</fullName>
    </submittedName>
</protein>
<keyword evidence="4" id="KW-0804">Transcription</keyword>
<evidence type="ECO:0000313" key="7">
    <source>
        <dbReference type="Proteomes" id="UP000563151"/>
    </source>
</evidence>
<dbReference type="Proteomes" id="UP000563151">
    <property type="component" value="Unassembled WGS sequence"/>
</dbReference>
<comment type="similarity">
    <text evidence="1">Belongs to the LysR transcriptional regulatory family.</text>
</comment>
<evidence type="ECO:0000256" key="2">
    <source>
        <dbReference type="ARBA" id="ARBA00023015"/>
    </source>
</evidence>
<keyword evidence="2" id="KW-0805">Transcription regulation</keyword>
<dbReference type="Gene3D" id="1.10.10.10">
    <property type="entry name" value="Winged helix-like DNA-binding domain superfamily/Winged helix DNA-binding domain"/>
    <property type="match status" value="1"/>
</dbReference>
<evidence type="ECO:0000313" key="6">
    <source>
        <dbReference type="EMBL" id="MBC2398400.1"/>
    </source>
</evidence>
<keyword evidence="3" id="KW-0238">DNA-binding</keyword>
<dbReference type="CDD" id="cd08420">
    <property type="entry name" value="PBP2_CysL_like"/>
    <property type="match status" value="1"/>
</dbReference>
<reference evidence="6 7" key="1">
    <citation type="submission" date="2020-04" db="EMBL/GenBank/DDBJ databases">
        <title>Genomic insights into acetone-butanol-ethanol (ABE) fermentation by sequencing solventogenic clostridia strains.</title>
        <authorList>
            <person name="Brown S."/>
        </authorList>
    </citation>
    <scope>NUCLEOTIDE SEQUENCE [LARGE SCALE GENOMIC DNA]</scope>
    <source>
        <strain evidence="6 7">DJ011</strain>
    </source>
</reference>
<dbReference type="GO" id="GO:0003700">
    <property type="term" value="F:DNA-binding transcription factor activity"/>
    <property type="evidence" value="ECO:0007669"/>
    <property type="project" value="InterPro"/>
</dbReference>
<dbReference type="AlphaFoldDB" id="A0A923E8F9"/>
<proteinExistence type="inferred from homology"/>
<dbReference type="PRINTS" id="PR00039">
    <property type="entry name" value="HTHLYSR"/>
</dbReference>
<evidence type="ECO:0000256" key="4">
    <source>
        <dbReference type="ARBA" id="ARBA00023163"/>
    </source>
</evidence>
<comment type="caution">
    <text evidence="6">The sequence shown here is derived from an EMBL/GenBank/DDBJ whole genome shotgun (WGS) entry which is preliminary data.</text>
</comment>
<dbReference type="SUPFAM" id="SSF46785">
    <property type="entry name" value="Winged helix' DNA-binding domain"/>
    <property type="match status" value="1"/>
</dbReference>
<gene>
    <name evidence="6" type="ORF">HGG79_11555</name>
</gene>
<dbReference type="InterPro" id="IPR000847">
    <property type="entry name" value="LysR_HTH_N"/>
</dbReference>
<dbReference type="PANTHER" id="PTHR30126">
    <property type="entry name" value="HTH-TYPE TRANSCRIPTIONAL REGULATOR"/>
    <property type="match status" value="1"/>
</dbReference>
<evidence type="ECO:0000259" key="5">
    <source>
        <dbReference type="PROSITE" id="PS50931"/>
    </source>
</evidence>
<name>A0A923E8F9_CLOTT</name>
<dbReference type="InterPro" id="IPR005119">
    <property type="entry name" value="LysR_subst-bd"/>
</dbReference>
<dbReference type="PROSITE" id="PS50931">
    <property type="entry name" value="HTH_LYSR"/>
    <property type="match status" value="1"/>
</dbReference>
<feature type="domain" description="HTH lysR-type" evidence="5">
    <location>
        <begin position="1"/>
        <end position="58"/>
    </location>
</feature>
<dbReference type="PANTHER" id="PTHR30126:SF39">
    <property type="entry name" value="HTH-TYPE TRANSCRIPTIONAL REGULATOR CYSL"/>
    <property type="match status" value="1"/>
</dbReference>
<keyword evidence="7" id="KW-1185">Reference proteome</keyword>
<evidence type="ECO:0000256" key="3">
    <source>
        <dbReference type="ARBA" id="ARBA00023125"/>
    </source>
</evidence>
<dbReference type="InterPro" id="IPR036388">
    <property type="entry name" value="WH-like_DNA-bd_sf"/>
</dbReference>
<dbReference type="Pfam" id="PF03466">
    <property type="entry name" value="LysR_substrate"/>
    <property type="match status" value="1"/>
</dbReference>
<dbReference type="SUPFAM" id="SSF53850">
    <property type="entry name" value="Periplasmic binding protein-like II"/>
    <property type="match status" value="1"/>
</dbReference>
<dbReference type="Gene3D" id="3.40.190.290">
    <property type="match status" value="1"/>
</dbReference>
<evidence type="ECO:0000256" key="1">
    <source>
        <dbReference type="ARBA" id="ARBA00009437"/>
    </source>
</evidence>
<sequence length="296" mass="34198">MNERKLRIFYEVAIKLNMTEVAESLYISQPAVSQAIQELEKELNVRLFDRISKKLYLTYEGEIFLNYVRRIINIYDEGIRKISDINNSSEGKIKIGASTTIGIYVLPDIIGKFMNKYKKVDISIVIENTKIISNMILENKIDFAFVEGPIYEEDIIVKDFCQDELIMIASNDHEWSKLDSIPIDKINESKIIMREVGSGTREVFENILNLRGITYEVAFELGNTEAIKKAVEAGLGVACISKRCVKNEILDGRLCSIKLVDEHIKRKFSLIYHRDKFMARLFKNFIDFAKKEVEDK</sequence>
<dbReference type="FunFam" id="1.10.10.10:FF:000001">
    <property type="entry name" value="LysR family transcriptional regulator"/>
    <property type="match status" value="1"/>
</dbReference>
<dbReference type="InterPro" id="IPR036390">
    <property type="entry name" value="WH_DNA-bd_sf"/>
</dbReference>
<accession>A0A923E8F9</accession>
<dbReference type="RefSeq" id="WP_035145471.1">
    <property type="nucleotide sequence ID" value="NZ_JAAZWO010000013.1"/>
</dbReference>